<gene>
    <name evidence="2" type="ORF">ERS852557_00162</name>
</gene>
<feature type="transmembrane region" description="Helical" evidence="1">
    <location>
        <begin position="75"/>
        <end position="96"/>
    </location>
</feature>
<sequence length="134" mass="15327">MKALFPVFCRPLGYVVLLVALFLLPILLMQGLITDHNLLLYKECTKLLMMAGCLLIIFALSKNESRETEQIRNAAVRNAVFLTFLFVFGGMLWRVLQGDVINVDTSSFLTFLIFNVLCLEFGLKKALVDRFFKR</sequence>
<name>A0A174M1W8_BACT4</name>
<evidence type="ECO:0000313" key="2">
    <source>
        <dbReference type="EMBL" id="CUP30343.1"/>
    </source>
</evidence>
<dbReference type="AlphaFoldDB" id="A0A174M1W8"/>
<dbReference type="EMBL" id="CZBI01000001">
    <property type="protein sequence ID" value="CUP30343.1"/>
    <property type="molecule type" value="Genomic_DNA"/>
</dbReference>
<keyword evidence="1" id="KW-1133">Transmembrane helix</keyword>
<feature type="transmembrane region" description="Helical" evidence="1">
    <location>
        <begin position="12"/>
        <end position="33"/>
    </location>
</feature>
<reference evidence="2 3" key="1">
    <citation type="submission" date="2015-09" db="EMBL/GenBank/DDBJ databases">
        <authorList>
            <consortium name="Pathogen Informatics"/>
        </authorList>
    </citation>
    <scope>NUCLEOTIDE SEQUENCE [LARGE SCALE GENOMIC DNA]</scope>
    <source>
        <strain evidence="2 3">2789STDY5834945</strain>
    </source>
</reference>
<feature type="transmembrane region" description="Helical" evidence="1">
    <location>
        <begin position="45"/>
        <end position="63"/>
    </location>
</feature>
<organism evidence="2 3">
    <name type="scientific">Bacteroides thetaiotaomicron</name>
    <dbReference type="NCBI Taxonomy" id="818"/>
    <lineage>
        <taxon>Bacteria</taxon>
        <taxon>Pseudomonadati</taxon>
        <taxon>Bacteroidota</taxon>
        <taxon>Bacteroidia</taxon>
        <taxon>Bacteroidales</taxon>
        <taxon>Bacteroidaceae</taxon>
        <taxon>Bacteroides</taxon>
    </lineage>
</organism>
<evidence type="ECO:0000313" key="3">
    <source>
        <dbReference type="Proteomes" id="UP000095541"/>
    </source>
</evidence>
<protein>
    <submittedName>
        <fullName evidence="2">Putative transmembrane protein</fullName>
    </submittedName>
</protein>
<evidence type="ECO:0000256" key="1">
    <source>
        <dbReference type="SAM" id="Phobius"/>
    </source>
</evidence>
<dbReference type="Proteomes" id="UP000095541">
    <property type="component" value="Unassembled WGS sequence"/>
</dbReference>
<dbReference type="RefSeq" id="WP_055217482.1">
    <property type="nucleotide sequence ID" value="NZ_CZBI01000001.1"/>
</dbReference>
<feature type="transmembrane region" description="Helical" evidence="1">
    <location>
        <begin position="108"/>
        <end position="127"/>
    </location>
</feature>
<keyword evidence="1 2" id="KW-0812">Transmembrane</keyword>
<accession>A0A174M1W8</accession>
<keyword evidence="1" id="KW-0472">Membrane</keyword>
<proteinExistence type="predicted"/>